<keyword evidence="4 6" id="KW-1133">Transmembrane helix</keyword>
<keyword evidence="3 6" id="KW-0812">Transmembrane</keyword>
<evidence type="ECO:0000256" key="3">
    <source>
        <dbReference type="ARBA" id="ARBA00022692"/>
    </source>
</evidence>
<keyword evidence="2" id="KW-1003">Cell membrane</keyword>
<organism evidence="7 8">
    <name type="scientific">Aquabacterium olei</name>
    <dbReference type="NCBI Taxonomy" id="1296669"/>
    <lineage>
        <taxon>Bacteria</taxon>
        <taxon>Pseudomonadati</taxon>
        <taxon>Pseudomonadota</taxon>
        <taxon>Betaproteobacteria</taxon>
        <taxon>Burkholderiales</taxon>
        <taxon>Aquabacterium</taxon>
    </lineage>
</organism>
<evidence type="ECO:0000256" key="5">
    <source>
        <dbReference type="ARBA" id="ARBA00023136"/>
    </source>
</evidence>
<name>A0A2U8FN89_9BURK</name>
<dbReference type="InterPro" id="IPR005538">
    <property type="entry name" value="LrgA/CidA"/>
</dbReference>
<dbReference type="Pfam" id="PF03788">
    <property type="entry name" value="LrgA"/>
    <property type="match status" value="1"/>
</dbReference>
<comment type="subcellular location">
    <subcellularLocation>
        <location evidence="1">Cell membrane</location>
        <topology evidence="1">Multi-pass membrane protein</topology>
    </subcellularLocation>
</comment>
<evidence type="ECO:0000313" key="7">
    <source>
        <dbReference type="EMBL" id="AWI52522.1"/>
    </source>
</evidence>
<proteinExistence type="predicted"/>
<dbReference type="KEGG" id="aon:DEH84_03095"/>
<dbReference type="PANTHER" id="PTHR33931:SF2">
    <property type="entry name" value="HOLIN-LIKE PROTEIN CIDA"/>
    <property type="match status" value="1"/>
</dbReference>
<dbReference type="OrthoDB" id="194658at2"/>
<gene>
    <name evidence="7" type="ORF">DEH84_03095</name>
</gene>
<evidence type="ECO:0000313" key="8">
    <source>
        <dbReference type="Proteomes" id="UP000244892"/>
    </source>
</evidence>
<dbReference type="EMBL" id="CP029210">
    <property type="protein sequence ID" value="AWI52522.1"/>
    <property type="molecule type" value="Genomic_DNA"/>
</dbReference>
<evidence type="ECO:0000256" key="1">
    <source>
        <dbReference type="ARBA" id="ARBA00004651"/>
    </source>
</evidence>
<reference evidence="7 8" key="1">
    <citation type="submission" date="2018-05" db="EMBL/GenBank/DDBJ databases">
        <title>complete genome sequence of Aquabacterium olei NBRC 110486.</title>
        <authorList>
            <person name="Tang B."/>
            <person name="Chang J."/>
            <person name="Zhang L."/>
            <person name="Yang H."/>
        </authorList>
    </citation>
    <scope>NUCLEOTIDE SEQUENCE [LARGE SCALE GENOMIC DNA]</scope>
    <source>
        <strain evidence="7 8">NBRC 110486</strain>
    </source>
</reference>
<dbReference type="PANTHER" id="PTHR33931">
    <property type="entry name" value="HOLIN-LIKE PROTEIN CIDA-RELATED"/>
    <property type="match status" value="1"/>
</dbReference>
<dbReference type="RefSeq" id="WP_109034681.1">
    <property type="nucleotide sequence ID" value="NZ_CP029210.1"/>
</dbReference>
<feature type="transmembrane region" description="Helical" evidence="6">
    <location>
        <begin position="71"/>
        <end position="89"/>
    </location>
</feature>
<evidence type="ECO:0000256" key="6">
    <source>
        <dbReference type="SAM" id="Phobius"/>
    </source>
</evidence>
<sequence length="141" mass="15293">MSPASPPSLPGRLLRLLTEILFFVAVWWAADRLVHALGWPLPGGVIGLLVVTALLLTGVIAPRRIEAGARWLLGEMLLFFVPPLMALIRHPELLSTMGLKLALAIVVGTLFVMGGVGLVVARVIRMEDRMGMHAVDQEVSR</sequence>
<evidence type="ECO:0000256" key="2">
    <source>
        <dbReference type="ARBA" id="ARBA00022475"/>
    </source>
</evidence>
<feature type="transmembrane region" description="Helical" evidence="6">
    <location>
        <begin position="12"/>
        <end position="30"/>
    </location>
</feature>
<feature type="transmembrane region" description="Helical" evidence="6">
    <location>
        <begin position="101"/>
        <end position="124"/>
    </location>
</feature>
<keyword evidence="5 6" id="KW-0472">Membrane</keyword>
<dbReference type="GO" id="GO:0005886">
    <property type="term" value="C:plasma membrane"/>
    <property type="evidence" value="ECO:0007669"/>
    <property type="project" value="UniProtKB-SubCell"/>
</dbReference>
<keyword evidence="8" id="KW-1185">Reference proteome</keyword>
<dbReference type="AlphaFoldDB" id="A0A2U8FN89"/>
<accession>A0A2U8FN89</accession>
<evidence type="ECO:0008006" key="9">
    <source>
        <dbReference type="Google" id="ProtNLM"/>
    </source>
</evidence>
<protein>
    <recommendedName>
        <fullName evidence="9">CidA/LrgA family protein</fullName>
    </recommendedName>
</protein>
<feature type="transmembrane region" description="Helical" evidence="6">
    <location>
        <begin position="36"/>
        <end position="59"/>
    </location>
</feature>
<dbReference type="Proteomes" id="UP000244892">
    <property type="component" value="Chromosome"/>
</dbReference>
<evidence type="ECO:0000256" key="4">
    <source>
        <dbReference type="ARBA" id="ARBA00022989"/>
    </source>
</evidence>